<dbReference type="OrthoDB" id="1876592at2759"/>
<dbReference type="eggNOG" id="ENOG502S79G">
    <property type="taxonomic scope" value="Eukaryota"/>
</dbReference>
<gene>
    <name evidence="2" type="primary">LOC104602450</name>
</gene>
<dbReference type="Gene3D" id="1.10.110.10">
    <property type="entry name" value="Plant lipid-transfer and hydrophobic proteins"/>
    <property type="match status" value="1"/>
</dbReference>
<dbReference type="InterPro" id="IPR000528">
    <property type="entry name" value="Plant_nsLTP"/>
</dbReference>
<dbReference type="Proteomes" id="UP000189703">
    <property type="component" value="Unplaced"/>
</dbReference>
<sequence>MVGYTSTWVWCLGVLALLVSPATGISCGDAVSRLIPCEAYLMGMGGLNPSVQCCNSARALNKLAATKSSRRDLCQCLKQTAPSLGFQLERAKQLPLQCKLNLKVTITPDVNCNNF</sequence>
<dbReference type="SUPFAM" id="SSF47699">
    <property type="entry name" value="Bifunctional inhibitor/lipid-transfer protein/seed storage 2S albumin"/>
    <property type="match status" value="1"/>
</dbReference>
<evidence type="ECO:0000313" key="2">
    <source>
        <dbReference type="RefSeq" id="XP_010264436.1"/>
    </source>
</evidence>
<dbReference type="RefSeq" id="XP_010264436.1">
    <property type="nucleotide sequence ID" value="XM_010266134.1"/>
</dbReference>
<evidence type="ECO:0000313" key="1">
    <source>
        <dbReference type="Proteomes" id="UP000189703"/>
    </source>
</evidence>
<dbReference type="CDD" id="cd01960">
    <property type="entry name" value="nsLTP1"/>
    <property type="match status" value="1"/>
</dbReference>
<proteinExistence type="predicted"/>
<dbReference type="AlphaFoldDB" id="A0A1U8AC59"/>
<protein>
    <submittedName>
        <fullName evidence="2">Non-specific lipid-transfer protein 1-like</fullName>
    </submittedName>
</protein>
<name>A0A1U8AC59_NELNU</name>
<organism evidence="1 2">
    <name type="scientific">Nelumbo nucifera</name>
    <name type="common">Sacred lotus</name>
    <dbReference type="NCBI Taxonomy" id="4432"/>
    <lineage>
        <taxon>Eukaryota</taxon>
        <taxon>Viridiplantae</taxon>
        <taxon>Streptophyta</taxon>
        <taxon>Embryophyta</taxon>
        <taxon>Tracheophyta</taxon>
        <taxon>Spermatophyta</taxon>
        <taxon>Magnoliopsida</taxon>
        <taxon>Proteales</taxon>
        <taxon>Nelumbonaceae</taxon>
        <taxon>Nelumbo</taxon>
    </lineage>
</organism>
<dbReference type="OMA" id="CQCLKQT"/>
<accession>A0A1U8AC59</accession>
<dbReference type="GO" id="GO:0008289">
    <property type="term" value="F:lipid binding"/>
    <property type="evidence" value="ECO:0007669"/>
    <property type="project" value="InterPro"/>
</dbReference>
<dbReference type="PRINTS" id="PR00382">
    <property type="entry name" value="LIPIDTRNSFER"/>
</dbReference>
<keyword evidence="1" id="KW-1185">Reference proteome</keyword>
<reference evidence="2" key="1">
    <citation type="submission" date="2025-08" db="UniProtKB">
        <authorList>
            <consortium name="RefSeq"/>
        </authorList>
    </citation>
    <scope>IDENTIFICATION</scope>
</reference>
<dbReference type="Pfam" id="PF00234">
    <property type="entry name" value="Tryp_alpha_amyl"/>
    <property type="match status" value="1"/>
</dbReference>
<dbReference type="KEGG" id="nnu:104602450"/>
<dbReference type="InterPro" id="IPR036312">
    <property type="entry name" value="Bifun_inhib/LTP/seed_sf"/>
</dbReference>
<dbReference type="PANTHER" id="PTHR33076">
    <property type="entry name" value="NON-SPECIFIC LIPID-TRANSFER PROTEIN 2-RELATED"/>
    <property type="match status" value="1"/>
</dbReference>
<dbReference type="GeneID" id="104602450"/>
<dbReference type="InterPro" id="IPR016140">
    <property type="entry name" value="Bifunc_inhib/LTP/seed_store"/>
</dbReference>
<dbReference type="GO" id="GO:0006869">
    <property type="term" value="P:lipid transport"/>
    <property type="evidence" value="ECO:0007669"/>
    <property type="project" value="InterPro"/>
</dbReference>